<evidence type="ECO:0000256" key="2">
    <source>
        <dbReference type="ARBA" id="ARBA00008814"/>
    </source>
</evidence>
<name>A0A081PAU0_9BACL</name>
<sequence>MHKRAWLSLLLLIAMAGVIAGCTAIDPGAGASGDRKKSEGTAAQASFPRTIKHMKGETVIKERPVKIAAPYVSFVDDLVVLDEIPVAAQGMTMMSSFPNLQKKLDGKPVIDLGKEVSMERLLASQPDLIIASDDMADKYDQLSQIAPTVIFPYTEDWKGTLQLIAGAIGKEEKAAAFLADFDRKAKEYKAKLASRSGETVLFAMYGGKEFITFNEQRVADFYKELGLKPVPGNEKGGSLSLETLATMNPDHIFIVNNYAAPIKQGVKEMLKDNAIWNGMKAPKSNQVYYIEDTSILGPMPLGKLIAIEEVMKAMGNR</sequence>
<dbReference type="AlphaFoldDB" id="A0A081PAU0"/>
<dbReference type="OrthoDB" id="9793175at2"/>
<protein>
    <submittedName>
        <fullName evidence="7">ABC transporter</fullName>
    </submittedName>
</protein>
<dbReference type="GO" id="GO:1901678">
    <property type="term" value="P:iron coordination entity transport"/>
    <property type="evidence" value="ECO:0007669"/>
    <property type="project" value="UniProtKB-ARBA"/>
</dbReference>
<dbReference type="PROSITE" id="PS51257">
    <property type="entry name" value="PROKAR_LIPOPROTEIN"/>
    <property type="match status" value="1"/>
</dbReference>
<dbReference type="Pfam" id="PF01497">
    <property type="entry name" value="Peripla_BP_2"/>
    <property type="match status" value="1"/>
</dbReference>
<accession>A0A081PAU0</accession>
<dbReference type="RefSeq" id="WP_036675791.1">
    <property type="nucleotide sequence ID" value="NZ_FYEP01000004.1"/>
</dbReference>
<organism evidence="7 8">
    <name type="scientific">Paenibacillus tyrfis</name>
    <dbReference type="NCBI Taxonomy" id="1501230"/>
    <lineage>
        <taxon>Bacteria</taxon>
        <taxon>Bacillati</taxon>
        <taxon>Bacillota</taxon>
        <taxon>Bacilli</taxon>
        <taxon>Bacillales</taxon>
        <taxon>Paenibacillaceae</taxon>
        <taxon>Paenibacillus</taxon>
    </lineage>
</organism>
<evidence type="ECO:0000256" key="3">
    <source>
        <dbReference type="ARBA" id="ARBA00022448"/>
    </source>
</evidence>
<dbReference type="EMBL" id="JNVM01000002">
    <property type="protein sequence ID" value="KEQ27813.1"/>
    <property type="molecule type" value="Genomic_DNA"/>
</dbReference>
<dbReference type="PANTHER" id="PTHR30532:SF24">
    <property type="entry name" value="FERRIC ENTEROBACTIN-BINDING PERIPLASMIC PROTEIN FEPB"/>
    <property type="match status" value="1"/>
</dbReference>
<feature type="signal peptide" evidence="5">
    <location>
        <begin position="1"/>
        <end position="20"/>
    </location>
</feature>
<keyword evidence="4 5" id="KW-0732">Signal</keyword>
<dbReference type="PROSITE" id="PS50983">
    <property type="entry name" value="FE_B12_PBP"/>
    <property type="match status" value="1"/>
</dbReference>
<evidence type="ECO:0000256" key="4">
    <source>
        <dbReference type="ARBA" id="ARBA00022729"/>
    </source>
</evidence>
<evidence type="ECO:0000259" key="6">
    <source>
        <dbReference type="PROSITE" id="PS50983"/>
    </source>
</evidence>
<dbReference type="InterPro" id="IPR051313">
    <property type="entry name" value="Bact_iron-sidero_bind"/>
</dbReference>
<keyword evidence="8" id="KW-1185">Reference proteome</keyword>
<evidence type="ECO:0000313" key="8">
    <source>
        <dbReference type="Proteomes" id="UP000028123"/>
    </source>
</evidence>
<dbReference type="Proteomes" id="UP000028123">
    <property type="component" value="Unassembled WGS sequence"/>
</dbReference>
<dbReference type="SUPFAM" id="SSF53807">
    <property type="entry name" value="Helical backbone' metal receptor"/>
    <property type="match status" value="1"/>
</dbReference>
<feature type="domain" description="Fe/B12 periplasmic-binding" evidence="6">
    <location>
        <begin position="66"/>
        <end position="317"/>
    </location>
</feature>
<dbReference type="GO" id="GO:0030288">
    <property type="term" value="C:outer membrane-bounded periplasmic space"/>
    <property type="evidence" value="ECO:0007669"/>
    <property type="project" value="TreeGrafter"/>
</dbReference>
<evidence type="ECO:0000256" key="1">
    <source>
        <dbReference type="ARBA" id="ARBA00004196"/>
    </source>
</evidence>
<dbReference type="eggNOG" id="COG0614">
    <property type="taxonomic scope" value="Bacteria"/>
</dbReference>
<evidence type="ECO:0000256" key="5">
    <source>
        <dbReference type="SAM" id="SignalP"/>
    </source>
</evidence>
<comment type="subcellular location">
    <subcellularLocation>
        <location evidence="1">Cell envelope</location>
    </subcellularLocation>
</comment>
<comment type="similarity">
    <text evidence="2">Belongs to the bacterial solute-binding protein 8 family.</text>
</comment>
<comment type="caution">
    <text evidence="7">The sequence shown here is derived from an EMBL/GenBank/DDBJ whole genome shotgun (WGS) entry which is preliminary data.</text>
</comment>
<feature type="chain" id="PRO_5039332342" evidence="5">
    <location>
        <begin position="21"/>
        <end position="317"/>
    </location>
</feature>
<dbReference type="PANTHER" id="PTHR30532">
    <property type="entry name" value="IRON III DICITRATE-BINDING PERIPLASMIC PROTEIN"/>
    <property type="match status" value="1"/>
</dbReference>
<evidence type="ECO:0000313" key="7">
    <source>
        <dbReference type="EMBL" id="KEQ27813.1"/>
    </source>
</evidence>
<proteinExistence type="inferred from homology"/>
<gene>
    <name evidence="7" type="ORF">ET33_14195</name>
</gene>
<dbReference type="Gene3D" id="3.40.50.1980">
    <property type="entry name" value="Nitrogenase molybdenum iron protein domain"/>
    <property type="match status" value="2"/>
</dbReference>
<reference evidence="7 8" key="1">
    <citation type="submission" date="2014-06" db="EMBL/GenBank/DDBJ databases">
        <title>Draft genome sequence of Paenibacillus sp. MSt1.</title>
        <authorList>
            <person name="Aw Y.K."/>
            <person name="Ong K.S."/>
            <person name="Gan H.M."/>
            <person name="Lee S.M."/>
        </authorList>
    </citation>
    <scope>NUCLEOTIDE SEQUENCE [LARGE SCALE GENOMIC DNA]</scope>
    <source>
        <strain evidence="7 8">MSt1</strain>
    </source>
</reference>
<keyword evidence="3" id="KW-0813">Transport</keyword>
<dbReference type="InterPro" id="IPR002491">
    <property type="entry name" value="ABC_transptr_periplasmic_BD"/>
</dbReference>